<feature type="domain" description="Solute-binding protein family 5" evidence="2">
    <location>
        <begin position="111"/>
        <end position="469"/>
    </location>
</feature>
<dbReference type="Gene3D" id="3.10.105.10">
    <property type="entry name" value="Dipeptide-binding Protein, Domain 3"/>
    <property type="match status" value="1"/>
</dbReference>
<evidence type="ECO:0000313" key="3">
    <source>
        <dbReference type="EMBL" id="MFC5973654.1"/>
    </source>
</evidence>
<dbReference type="SUPFAM" id="SSF53850">
    <property type="entry name" value="Periplasmic binding protein-like II"/>
    <property type="match status" value="1"/>
</dbReference>
<evidence type="ECO:0000313" key="4">
    <source>
        <dbReference type="Proteomes" id="UP001596099"/>
    </source>
</evidence>
<protein>
    <submittedName>
        <fullName evidence="3">ABC transporter substrate-binding protein</fullName>
    </submittedName>
</protein>
<feature type="compositionally biased region" description="Gly residues" evidence="1">
    <location>
        <begin position="26"/>
        <end position="45"/>
    </location>
</feature>
<feature type="region of interest" description="Disordered" evidence="1">
    <location>
        <begin position="16"/>
        <end position="45"/>
    </location>
</feature>
<keyword evidence="4" id="KW-1185">Reference proteome</keyword>
<dbReference type="AlphaFoldDB" id="A0ABD5RU17"/>
<organism evidence="3 4">
    <name type="scientific">Halomarina salina</name>
    <dbReference type="NCBI Taxonomy" id="1872699"/>
    <lineage>
        <taxon>Archaea</taxon>
        <taxon>Methanobacteriati</taxon>
        <taxon>Methanobacteriota</taxon>
        <taxon>Stenosarchaea group</taxon>
        <taxon>Halobacteria</taxon>
        <taxon>Halobacteriales</taxon>
        <taxon>Natronomonadaceae</taxon>
        <taxon>Halomarina</taxon>
    </lineage>
</organism>
<dbReference type="RefSeq" id="WP_379752048.1">
    <property type="nucleotide sequence ID" value="NZ_JALLGW010000003.1"/>
</dbReference>
<name>A0ABD5RU17_9EURY</name>
<dbReference type="InterPro" id="IPR000914">
    <property type="entry name" value="SBP_5_dom"/>
</dbReference>
<proteinExistence type="predicted"/>
<comment type="caution">
    <text evidence="3">The sequence shown here is derived from an EMBL/GenBank/DDBJ whole genome shotgun (WGS) entry which is preliminary data.</text>
</comment>
<evidence type="ECO:0000259" key="2">
    <source>
        <dbReference type="Pfam" id="PF00496"/>
    </source>
</evidence>
<evidence type="ECO:0000256" key="1">
    <source>
        <dbReference type="SAM" id="MobiDB-lite"/>
    </source>
</evidence>
<dbReference type="Gene3D" id="3.40.190.10">
    <property type="entry name" value="Periplasmic binding protein-like II"/>
    <property type="match status" value="1"/>
</dbReference>
<gene>
    <name evidence="3" type="ORF">ACFPYI_20175</name>
</gene>
<dbReference type="InterPro" id="IPR039424">
    <property type="entry name" value="SBP_5"/>
</dbReference>
<dbReference type="PANTHER" id="PTHR30290">
    <property type="entry name" value="PERIPLASMIC BINDING COMPONENT OF ABC TRANSPORTER"/>
    <property type="match status" value="1"/>
</dbReference>
<dbReference type="Pfam" id="PF00496">
    <property type="entry name" value="SBP_bac_5"/>
    <property type="match status" value="1"/>
</dbReference>
<accession>A0ABD5RU17</accession>
<sequence length="584" mass="64725">MLAVAGASGMAALAGCSGGDPESDGNGSGDGNGGGGGGGNNSSNGGGNQVYDATYVNAYTGNPVDLHFNSQATQNFSWPAGRAVFAPFLKYSFNKSTFLLGALSDLQIQDQEVTLTFREDLSWDNGDDWTTEDFDVQMQLAKKTGMTIWGYLDGYEIDDERTATLQLSGPTNPQIIKFELTNFFVDVKKEVHGEFVDQDAAEFLQWSYEEPVASGPFSFVTKDQQAFEFERNENFYDADNVNFGTYLIESYGGNTAQHQALMGNQVDAATSLFTPPEIKNQFPDHVVEVNVPAKWGYGIVFNHDDPVFGQRAVRQAVAHVINRQAIVDNAGPESKFVAPSPCGIAPRDQEYWLGDWFGDFETYGPESSQTDKATQLLEDAGFSKQGGTWTDGDGNKASGQYYTPAGWTDWTTMTQTVVSQLNDFGFDFSISSKPTNDWFNQYSNSNFKMGALYWLPGGSRSAFPYFPLYYQLWESEIGGGHNYREIAQSEQTIPARGGGEMTLTPLDTVKEIARQPSDEESRPFVQEAAWHNHIDLPFLGLVSKFEQSWTTNDEWTVAPEGSENRRVKWPQFWWPQTGDLQYKG</sequence>
<dbReference type="Proteomes" id="UP001596099">
    <property type="component" value="Unassembled WGS sequence"/>
</dbReference>
<dbReference type="EMBL" id="JBHSQH010000002">
    <property type="protein sequence ID" value="MFC5973654.1"/>
    <property type="molecule type" value="Genomic_DNA"/>
</dbReference>
<reference evidence="3 4" key="1">
    <citation type="journal article" date="2019" name="Int. J. Syst. Evol. Microbiol.">
        <title>The Global Catalogue of Microorganisms (GCM) 10K type strain sequencing project: providing services to taxonomists for standard genome sequencing and annotation.</title>
        <authorList>
            <consortium name="The Broad Institute Genomics Platform"/>
            <consortium name="The Broad Institute Genome Sequencing Center for Infectious Disease"/>
            <person name="Wu L."/>
            <person name="Ma J."/>
        </authorList>
    </citation>
    <scope>NUCLEOTIDE SEQUENCE [LARGE SCALE GENOMIC DNA]</scope>
    <source>
        <strain evidence="3 4">CGMCC 1.12543</strain>
    </source>
</reference>